<keyword evidence="6" id="KW-1185">Reference proteome</keyword>
<evidence type="ECO:0000313" key="5">
    <source>
        <dbReference type="EMBL" id="KAK1401972.1"/>
    </source>
</evidence>
<proteinExistence type="predicted"/>
<reference evidence="5" key="2">
    <citation type="submission" date="2023-05" db="EMBL/GenBank/DDBJ databases">
        <authorList>
            <person name="Schelkunov M.I."/>
        </authorList>
    </citation>
    <scope>NUCLEOTIDE SEQUENCE</scope>
    <source>
        <strain evidence="5">Hsosn_3</strain>
        <tissue evidence="5">Leaf</tissue>
    </source>
</reference>
<dbReference type="EMBL" id="JAUIZM010000001">
    <property type="protein sequence ID" value="KAK1401972.1"/>
    <property type="molecule type" value="Genomic_DNA"/>
</dbReference>
<evidence type="ECO:0000313" key="3">
    <source>
        <dbReference type="EMBL" id="KAK1356493.1"/>
    </source>
</evidence>
<feature type="compositionally biased region" description="Basic and acidic residues" evidence="1">
    <location>
        <begin position="185"/>
        <end position="204"/>
    </location>
</feature>
<feature type="domain" description="No apical meristem-associated C-terminal" evidence="2">
    <location>
        <begin position="79"/>
        <end position="236"/>
    </location>
</feature>
<feature type="region of interest" description="Disordered" evidence="1">
    <location>
        <begin position="185"/>
        <end position="208"/>
    </location>
</feature>
<dbReference type="PANTHER" id="PTHR45023">
    <property type="match status" value="1"/>
</dbReference>
<evidence type="ECO:0000256" key="1">
    <source>
        <dbReference type="SAM" id="MobiDB-lite"/>
    </source>
</evidence>
<dbReference type="EMBL" id="JAUIZM010000011">
    <property type="protein sequence ID" value="KAK1356493.1"/>
    <property type="molecule type" value="Genomic_DNA"/>
</dbReference>
<evidence type="ECO:0000313" key="4">
    <source>
        <dbReference type="EMBL" id="KAK1362310.1"/>
    </source>
</evidence>
<protein>
    <recommendedName>
        <fullName evidence="2">No apical meristem-associated C-terminal domain-containing protein</fullName>
    </recommendedName>
</protein>
<dbReference type="EMBL" id="JAUIZM010000010">
    <property type="protein sequence ID" value="KAK1362310.1"/>
    <property type="molecule type" value="Genomic_DNA"/>
</dbReference>
<dbReference type="AlphaFoldDB" id="A0AAD8NAJ1"/>
<evidence type="ECO:0000313" key="6">
    <source>
        <dbReference type="Proteomes" id="UP001237642"/>
    </source>
</evidence>
<reference evidence="5" key="1">
    <citation type="submission" date="2023-02" db="EMBL/GenBank/DDBJ databases">
        <title>Genome of toxic invasive species Heracleum sosnowskyi carries increased number of genes despite the absence of recent whole-genome duplications.</title>
        <authorList>
            <person name="Schelkunov M."/>
            <person name="Shtratnikova V."/>
            <person name="Makarenko M."/>
            <person name="Klepikova A."/>
            <person name="Omelchenko D."/>
            <person name="Novikova G."/>
            <person name="Obukhova E."/>
            <person name="Bogdanov V."/>
            <person name="Penin A."/>
            <person name="Logacheva M."/>
        </authorList>
    </citation>
    <scope>NUCLEOTIDE SEQUENCE</scope>
    <source>
        <strain evidence="5">Hsosn_3</strain>
        <tissue evidence="5">Leaf</tissue>
    </source>
</reference>
<accession>A0AAD8NAJ1</accession>
<comment type="caution">
    <text evidence="5">The sequence shown here is derived from an EMBL/GenBank/DDBJ whole genome shotgun (WGS) entry which is preliminary data.</text>
</comment>
<dbReference type="InterPro" id="IPR029466">
    <property type="entry name" value="NAM-associated_C"/>
</dbReference>
<evidence type="ECO:0000259" key="2">
    <source>
        <dbReference type="Pfam" id="PF14303"/>
    </source>
</evidence>
<sequence>MDIDENQSFSSMLNSEYSIYEGFTTPSPNMYVSQDHVGDLAVNKFQGYYEKVGAPSGFSEDDKVDNAKTMYKSIHKTNFPFEHCWKILRFLPKWNDSFATKKPKKSQNKSNATSSPCTPECVVLGESEIQRPIGRKAAKDIEKKRKKLENEHDDGVAILEQMRADQLESKKQRNEHLKEMILLAKERAEREKEKDEREKKREANEQDEADAKIMVMDISSMGPLEFEYFNTRKNEIIERIRNRPTT</sequence>
<gene>
    <name evidence="5" type="ORF">POM88_001577</name>
    <name evidence="4" type="ORF">POM88_046784</name>
    <name evidence="3" type="ORF">POM88_049749</name>
</gene>
<name>A0AAD8NAJ1_9APIA</name>
<dbReference type="Pfam" id="PF14303">
    <property type="entry name" value="NAM-associated"/>
    <property type="match status" value="1"/>
</dbReference>
<dbReference type="Proteomes" id="UP001237642">
    <property type="component" value="Unassembled WGS sequence"/>
</dbReference>
<dbReference type="PANTHER" id="PTHR45023:SF4">
    <property type="entry name" value="GLYCINE-RICH PROTEIN-RELATED"/>
    <property type="match status" value="1"/>
</dbReference>
<organism evidence="5 6">
    <name type="scientific">Heracleum sosnowskyi</name>
    <dbReference type="NCBI Taxonomy" id="360622"/>
    <lineage>
        <taxon>Eukaryota</taxon>
        <taxon>Viridiplantae</taxon>
        <taxon>Streptophyta</taxon>
        <taxon>Embryophyta</taxon>
        <taxon>Tracheophyta</taxon>
        <taxon>Spermatophyta</taxon>
        <taxon>Magnoliopsida</taxon>
        <taxon>eudicotyledons</taxon>
        <taxon>Gunneridae</taxon>
        <taxon>Pentapetalae</taxon>
        <taxon>asterids</taxon>
        <taxon>campanulids</taxon>
        <taxon>Apiales</taxon>
        <taxon>Apiaceae</taxon>
        <taxon>Apioideae</taxon>
        <taxon>apioid superclade</taxon>
        <taxon>Tordylieae</taxon>
        <taxon>Tordyliinae</taxon>
        <taxon>Heracleum</taxon>
    </lineage>
</organism>